<feature type="region of interest" description="Disordered" evidence="1">
    <location>
        <begin position="791"/>
        <end position="812"/>
    </location>
</feature>
<evidence type="ECO:0000313" key="4">
    <source>
        <dbReference type="Proteomes" id="UP000070444"/>
    </source>
</evidence>
<accession>A0A137PA23</accession>
<name>A0A137PA23_CONC2</name>
<keyword evidence="2" id="KW-0732">Signal</keyword>
<organism evidence="3 4">
    <name type="scientific">Conidiobolus coronatus (strain ATCC 28846 / CBS 209.66 / NRRL 28638)</name>
    <name type="common">Delacroixia coronata</name>
    <dbReference type="NCBI Taxonomy" id="796925"/>
    <lineage>
        <taxon>Eukaryota</taxon>
        <taxon>Fungi</taxon>
        <taxon>Fungi incertae sedis</taxon>
        <taxon>Zoopagomycota</taxon>
        <taxon>Entomophthoromycotina</taxon>
        <taxon>Entomophthoromycetes</taxon>
        <taxon>Entomophthorales</taxon>
        <taxon>Ancylistaceae</taxon>
        <taxon>Conidiobolus</taxon>
    </lineage>
</organism>
<evidence type="ECO:0008006" key="5">
    <source>
        <dbReference type="Google" id="ProtNLM"/>
    </source>
</evidence>
<protein>
    <recommendedName>
        <fullName evidence="5">EF-hand domain-containing protein</fullName>
    </recommendedName>
</protein>
<keyword evidence="4" id="KW-1185">Reference proteome</keyword>
<dbReference type="Proteomes" id="UP000070444">
    <property type="component" value="Unassembled WGS sequence"/>
</dbReference>
<sequence length="2003" mass="230298">MKNSTQRIFILALIQLLCIQANTQLQSKEVEKLANSIGRIDNCEVCTLSTTLDQPRLLVSRATPYTSTSADNQAITLELTNDRKSDLRAVIDLIKEASKSSSHQIAELIDSFINKHYSNDYGTFSQLVQDVVDQIHNIVKSTNFDASDHVFKSLITKHLNDLEMAYFREKHAKDSVGVFKAFEFSDNKQEDTKKLYESLKSINPFNIQDAVSFILNFIKKHYSSEKGNSGDMVLIIHRIVSHVQSSQFEPANPGNQEKMNGWFLQLENAKKDAENQPIKFTPYKIPSVSDDRASSHDSIIKSVPSVNSQNQVDFVAFIVKYLNEQYSGDKMPFDIRSHNTILQFIDYVSSENFEPNSEITINQIRFFFDQLDRVYDELKDPNAKNNGFPELKWTSNKEEDRKKLLEASKTISNRNRKTASNAYFSYMDTYYTKEDKTFDSQIQRIVISIVNMINNPEFKGSDEKCINNIAQELDQLDYKASLVEKDSKNNKFIRPNLSGVKEDDKEKIFQSIKLMKSSDKQQVKDLFWDFILLYYGYAGGELNSSLTPIASEIFKTIDSPYFRPLKTDTLNNLIDKLDKKKESIDKMDTTSNTYTPPEPSEDKFAYIEELLDSMKQINNKNRNDVYRTFKQCLLKFYGNPDGTLPNSIKSTSNEILDMIKSSDMNPNDQYNLDKIKQLFSLLDKSMKYANGNQAPSVYIQPEFTKNKESDTDKLVASLKNVNQANAQLVYESITNFIDLYYLDSNGQYSISVGDYVAELVNYILSQDFDPYSNYSQEVRNKINRIDAAFQETQKQEKSDGYQAPPISNNPKEDKKKFIESIENITPSTVERALIFLDKYFEKNYSGPNMSIHPSIQAKISGLKNILTARDFNPKDSITKLKVENALNGIERIYHNLENPAPTAFSKIKLEGDKEKDLKEAIKLLGSITKENQKAAEEFYDRLLRQYFGLESGGYDTRIFSKVYEILSSIRSLNFKQNNTESIQKIRDLILKLDKTATESKVSHVNPVYIPPDLTEVREVDWNNFLESLKYLNKHTKEGAIKYGKTLLDMYYRKSDGSMDFKFTSLIFDFLEKLRSKDFDKAGDIDIEDLKQMILEMDKIQADITEGNEIDNLKSYLFTGSKIRDFSYFLRMIQYITKAHIEDASTFLHKYISYYYGKKDGSLDISIYIQASNMQQYLKSSEFDPKKKATVAKFRQLNTELEQVFSKALNNSNISPPFSQPMLTGNSTIDRHNTIDALSSTNRGNRIDAINFIRKFLLADFGSKNGGFDVEYVTIVSEINNLLDQPSTDLSDSKTQVKLDGLFIKMEEASNLKEERNIATHYKSPTLTSDHSTNIIEIGKSFENASDINQEEISNFIVDFVNQAFFSIDEILDLEIRSLKNQLISLIRQRNFSYKNQDHANRVIYQLNQINRKYQTLQKAQNAAPYIRPTFTDNRQENRARLLDSFKGIEQNSKNKDSMIRAVEEFIKISYEKENTSHGFMIAPKKQEVLRAIKKDSFYFTDINGCIELKRLLNELEVAYNTSQTLSISKPYSPPKLTNNSTKDFDSIIKSFDQVTKDNIPEVKSTIYEAMKKHFGDPQGELSIEMSSIESKIYNLIGTQGINLKDPIVIQKIWGYLKDAEMLKIKENTPQAPKDKFTPPGFTNNTEKDFEILVEILKKQGNTGDIDVQKYTDSFLKHHYQTNSNGKWEEILLVLYNQATSLIASKNFDLNNKKIFDEFKYIISKLNYETDNIRNAPPLPKSYVAPTLTGKKAEDLDNLINSLNQTTQFSRNDIVDAFKKYINVNYENDKNIVALVYDKKTEIITFISSPKNNLQSYSVQKAIRNEFKTLDIKINEYYKNKPPPYKAPDLTENPNNDLINLMMSFSRVTKDSDTDAQNAVVNYMNKHFGGGKESYPSELKGIVDGITNMITSTTPKFSFADDKNKELLQNALFELKNLYAKVEASKPICKDFAPPVLDYDNRDDSTKKMVLSLNQVTPCNKYQALKFFRTEYLEKFYYENDNSV</sequence>
<gene>
    <name evidence="3" type="ORF">CONCODRAFT_5379</name>
</gene>
<evidence type="ECO:0000256" key="2">
    <source>
        <dbReference type="SAM" id="SignalP"/>
    </source>
</evidence>
<proteinExistence type="predicted"/>
<evidence type="ECO:0000313" key="3">
    <source>
        <dbReference type="EMBL" id="KXN71855.1"/>
    </source>
</evidence>
<feature type="chain" id="PRO_5007294600" description="EF-hand domain-containing protein" evidence="2">
    <location>
        <begin position="22"/>
        <end position="2003"/>
    </location>
</feature>
<reference evidence="3 4" key="1">
    <citation type="journal article" date="2015" name="Genome Biol. Evol.">
        <title>Phylogenomic analyses indicate that early fungi evolved digesting cell walls of algal ancestors of land plants.</title>
        <authorList>
            <person name="Chang Y."/>
            <person name="Wang S."/>
            <person name="Sekimoto S."/>
            <person name="Aerts A.L."/>
            <person name="Choi C."/>
            <person name="Clum A."/>
            <person name="LaButti K.M."/>
            <person name="Lindquist E.A."/>
            <person name="Yee Ngan C."/>
            <person name="Ohm R.A."/>
            <person name="Salamov A.A."/>
            <person name="Grigoriev I.V."/>
            <person name="Spatafora J.W."/>
            <person name="Berbee M.L."/>
        </authorList>
    </citation>
    <scope>NUCLEOTIDE SEQUENCE [LARGE SCALE GENOMIC DNA]</scope>
    <source>
        <strain evidence="3 4">NRRL 28638</strain>
    </source>
</reference>
<feature type="signal peptide" evidence="2">
    <location>
        <begin position="1"/>
        <end position="21"/>
    </location>
</feature>
<feature type="non-terminal residue" evidence="3">
    <location>
        <position position="2003"/>
    </location>
</feature>
<dbReference type="EMBL" id="KQ964465">
    <property type="protein sequence ID" value="KXN71855.1"/>
    <property type="molecule type" value="Genomic_DNA"/>
</dbReference>
<evidence type="ECO:0000256" key="1">
    <source>
        <dbReference type="SAM" id="MobiDB-lite"/>
    </source>
</evidence>